<dbReference type="GO" id="GO:0005929">
    <property type="term" value="C:cilium"/>
    <property type="evidence" value="ECO:0007669"/>
    <property type="project" value="TreeGrafter"/>
</dbReference>
<dbReference type="InterPro" id="IPR001943">
    <property type="entry name" value="UVR_dom"/>
</dbReference>
<evidence type="ECO:0000313" key="1">
    <source>
        <dbReference type="EMBL" id="VDP80277.1"/>
    </source>
</evidence>
<reference evidence="1 2" key="1">
    <citation type="submission" date="2018-11" db="EMBL/GenBank/DDBJ databases">
        <authorList>
            <consortium name="Pathogen Informatics"/>
        </authorList>
    </citation>
    <scope>NUCLEOTIDE SEQUENCE [LARGE SCALE GENOMIC DNA]</scope>
    <source>
        <strain>Denwood</strain>
        <strain evidence="2">Zambia</strain>
    </source>
</reference>
<dbReference type="PANTHER" id="PTHR13371">
    <property type="entry name" value="GLYCINE-, GLUTAMATE-, THIENYLCYCLOHEXYLPIPERIDINE-BINDING PROTEIN"/>
    <property type="match status" value="1"/>
</dbReference>
<accession>A0A183PZ15</accession>
<dbReference type="AlphaFoldDB" id="A0A183PZ15"/>
<gene>
    <name evidence="1" type="ORF">SMTD_LOCUS19602</name>
</gene>
<proteinExistence type="predicted"/>
<dbReference type="EMBL" id="UZAL01042641">
    <property type="protein sequence ID" value="VDP80277.1"/>
    <property type="molecule type" value="Genomic_DNA"/>
</dbReference>
<sequence length="126" mass="14928">MYQDPEVANIIRRLEKQKRLAVKVAAIQLDKLFHITCVIDQTLFIRFTRKVGERLGRLALEKQQAVEEENYEQAKLKKNQITEMRTNLYRDIDLMKLLSSNTSTEQREQLYGRSDNQFPDTVRKLN</sequence>
<dbReference type="Pfam" id="PF02151">
    <property type="entry name" value="UVR"/>
    <property type="match status" value="1"/>
</dbReference>
<keyword evidence="2" id="KW-1185">Reference proteome</keyword>
<protein>
    <submittedName>
        <fullName evidence="1">Uncharacterized protein</fullName>
    </submittedName>
</protein>
<evidence type="ECO:0000313" key="2">
    <source>
        <dbReference type="Proteomes" id="UP000269396"/>
    </source>
</evidence>
<organism evidence="1 2">
    <name type="scientific">Schistosoma mattheei</name>
    <dbReference type="NCBI Taxonomy" id="31246"/>
    <lineage>
        <taxon>Eukaryota</taxon>
        <taxon>Metazoa</taxon>
        <taxon>Spiralia</taxon>
        <taxon>Lophotrochozoa</taxon>
        <taxon>Platyhelminthes</taxon>
        <taxon>Trematoda</taxon>
        <taxon>Digenea</taxon>
        <taxon>Strigeidida</taxon>
        <taxon>Schistosomatoidea</taxon>
        <taxon>Schistosomatidae</taxon>
        <taxon>Schistosoma</taxon>
    </lineage>
</organism>
<dbReference type="PANTHER" id="PTHR13371:SF0">
    <property type="entry name" value="CENTROSOMAL PROTEIN OF 104 KDA"/>
    <property type="match status" value="1"/>
</dbReference>
<dbReference type="InterPro" id="IPR052607">
    <property type="entry name" value="CEP104-like"/>
</dbReference>
<dbReference type="STRING" id="31246.A0A183PZ15"/>
<name>A0A183PZ15_9TREM</name>
<dbReference type="Proteomes" id="UP000269396">
    <property type="component" value="Unassembled WGS sequence"/>
</dbReference>